<proteinExistence type="predicted"/>
<dbReference type="Proteomes" id="UP000193427">
    <property type="component" value="Chromosome"/>
</dbReference>
<gene>
    <name evidence="1" type="ORF">A4W93_03725</name>
</gene>
<name>A0A1W6L4I2_9BURK</name>
<evidence type="ECO:0000313" key="1">
    <source>
        <dbReference type="EMBL" id="ARN19096.1"/>
    </source>
</evidence>
<evidence type="ECO:0000313" key="2">
    <source>
        <dbReference type="Proteomes" id="UP000193427"/>
    </source>
</evidence>
<dbReference type="KEGG" id="rgu:A4W93_03725"/>
<dbReference type="STRING" id="946333.A4W93_03725"/>
<reference evidence="1 2" key="1">
    <citation type="submission" date="2016-04" db="EMBL/GenBank/DDBJ databases">
        <title>Complete genome sequence of natural rubber-degrading, novel Gram-negative bacterium, Rhizobacter gummiphilus strain NS21.</title>
        <authorList>
            <person name="Tabata M."/>
            <person name="Kasai D."/>
            <person name="Fukuda M."/>
        </authorList>
    </citation>
    <scope>NUCLEOTIDE SEQUENCE [LARGE SCALE GENOMIC DNA]</scope>
    <source>
        <strain evidence="1 2">NS21</strain>
    </source>
</reference>
<accession>A0A1W6L4I2</accession>
<protein>
    <submittedName>
        <fullName evidence="1">Uncharacterized protein</fullName>
    </submittedName>
</protein>
<dbReference type="EMBL" id="CP015118">
    <property type="protein sequence ID" value="ARN19096.1"/>
    <property type="molecule type" value="Genomic_DNA"/>
</dbReference>
<dbReference type="InterPro" id="IPR022109">
    <property type="entry name" value="DUF3649"/>
</dbReference>
<dbReference type="Pfam" id="PF12365">
    <property type="entry name" value="DUF3649"/>
    <property type="match status" value="1"/>
</dbReference>
<dbReference type="AlphaFoldDB" id="A0A1W6L4I2"/>
<sequence>MAQAIPTSSRNALLSRVAAAVFGGYVLVSSATVFLSYLFPTERAEAVLAATLLSYAVYTGAIIWVFAVRTLRRAWLGLLVPALAMGVLSLVLDTFGGFNT</sequence>
<keyword evidence="2" id="KW-1185">Reference proteome</keyword>
<organism evidence="1 2">
    <name type="scientific">Piscinibacter gummiphilus</name>
    <dbReference type="NCBI Taxonomy" id="946333"/>
    <lineage>
        <taxon>Bacteria</taxon>
        <taxon>Pseudomonadati</taxon>
        <taxon>Pseudomonadota</taxon>
        <taxon>Betaproteobacteria</taxon>
        <taxon>Burkholderiales</taxon>
        <taxon>Sphaerotilaceae</taxon>
        <taxon>Piscinibacter</taxon>
    </lineage>
</organism>
<dbReference type="OrthoDB" id="1684279at2"/>
<dbReference type="RefSeq" id="WP_085749337.1">
    <property type="nucleotide sequence ID" value="NZ_BSPR01000002.1"/>
</dbReference>